<evidence type="ECO:0000313" key="2">
    <source>
        <dbReference type="EMBL" id="KAH6596057.1"/>
    </source>
</evidence>
<evidence type="ECO:0000313" key="3">
    <source>
        <dbReference type="Proteomes" id="UP001648503"/>
    </source>
</evidence>
<evidence type="ECO:0000256" key="1">
    <source>
        <dbReference type="SAM" id="MobiDB-lite"/>
    </source>
</evidence>
<feature type="region of interest" description="Disordered" evidence="1">
    <location>
        <begin position="629"/>
        <end position="651"/>
    </location>
</feature>
<gene>
    <name evidence="2" type="ORF">BASA50_005354</name>
</gene>
<feature type="compositionally biased region" description="Polar residues" evidence="1">
    <location>
        <begin position="114"/>
        <end position="131"/>
    </location>
</feature>
<feature type="compositionally biased region" description="Polar residues" evidence="1">
    <location>
        <begin position="78"/>
        <end position="90"/>
    </location>
</feature>
<dbReference type="EMBL" id="JAFCIX010000249">
    <property type="protein sequence ID" value="KAH6596057.1"/>
    <property type="molecule type" value="Genomic_DNA"/>
</dbReference>
<feature type="region of interest" description="Disordered" evidence="1">
    <location>
        <begin position="61"/>
        <end position="150"/>
    </location>
</feature>
<proteinExistence type="predicted"/>
<protein>
    <recommendedName>
        <fullName evidence="4">CCDC92/74 N-terminal domain-containing protein</fullName>
    </recommendedName>
</protein>
<reference evidence="2 3" key="1">
    <citation type="submission" date="2021-02" db="EMBL/GenBank/DDBJ databases">
        <title>Variation within the Batrachochytrium salamandrivorans European outbreak.</title>
        <authorList>
            <person name="Kelly M."/>
            <person name="Pasmans F."/>
            <person name="Shea T.P."/>
            <person name="Munoz J.F."/>
            <person name="Carranza S."/>
            <person name="Cuomo C.A."/>
            <person name="Martel A."/>
        </authorList>
    </citation>
    <scope>NUCLEOTIDE SEQUENCE [LARGE SCALE GENOMIC DNA]</scope>
    <source>
        <strain evidence="2 3">AMFP18/2</strain>
    </source>
</reference>
<name>A0ABQ8FCR9_9FUNG</name>
<comment type="caution">
    <text evidence="2">The sequence shown here is derived from an EMBL/GenBank/DDBJ whole genome shotgun (WGS) entry which is preliminary data.</text>
</comment>
<dbReference type="Proteomes" id="UP001648503">
    <property type="component" value="Unassembled WGS sequence"/>
</dbReference>
<accession>A0ABQ8FCR9</accession>
<feature type="region of interest" description="Disordered" evidence="1">
    <location>
        <begin position="716"/>
        <end position="740"/>
    </location>
</feature>
<feature type="compositionally biased region" description="Low complexity" evidence="1">
    <location>
        <begin position="396"/>
        <end position="410"/>
    </location>
</feature>
<feature type="compositionally biased region" description="Pro residues" evidence="1">
    <location>
        <begin position="68"/>
        <end position="77"/>
    </location>
</feature>
<feature type="region of interest" description="Disordered" evidence="1">
    <location>
        <begin position="331"/>
        <end position="360"/>
    </location>
</feature>
<feature type="region of interest" description="Disordered" evidence="1">
    <location>
        <begin position="1"/>
        <end position="21"/>
    </location>
</feature>
<feature type="region of interest" description="Disordered" evidence="1">
    <location>
        <begin position="510"/>
        <end position="536"/>
    </location>
</feature>
<feature type="region of interest" description="Disordered" evidence="1">
    <location>
        <begin position="396"/>
        <end position="417"/>
    </location>
</feature>
<sequence length="848" mass="93217">MTISDHPQQFKEHPHSQQEKLEKKCLNIQPSSPRWQSIPQFVPLASSHYSQQQLIQDLFPPRHHQHRPPNPPPPPPVSYNTAKAHSQHPQPWSAYWPTRLNSSANSATEKKPSRASTHTSAPFLNSQSATSVMPRPYSGHGIDIESSSKSSTSIAHLGLTDRRRLTSLIHSLAKMQTQQKHFSTQLANTSKHSKELEADLEQARVENMGLLDKHNDIANELQHSKTQLLLYEDRMRDLQERVAEHQKKSEKVGYTSSEQREVDSNTFRALPLTSHETGADGSRLSKIQNDLEKLVDMLPVLLETQQKNVSSQSLQGKTDIPDPIASIARSQTHFPSDSKGPTHTTPLNPSADVNLHDAGPSCKVQKTPVSEGDLDLNTGDSRVGLLSTIEYPNVSKSFTNSPNSTTSGSSIPAQEGKEQLRNSLEAILFSVLKKRTSKRVKPRNQPVASDRVILENTVSDASERNIGDSSVSAAVDVLGQVDRLLNQNPKDISLVKENKSSFSRLHRRDVPHTTATPDTPHIRGIHQRRREPRDFQKVPNRTSIVEETYDSNQRNTRMPVGLIPQDSSQSAVQTFQSSSDSISTVPIPAAVEQAKIRTTSGASSEPSLSRLNPKLTADVSVADRDSITHLPQKGSHTIPTHDPSIAPQSASGSFPQYPSSCICSCSLCTTNSSDYYSANPTASTIPTTLSSCSTAALPCPMCCGCALRQPSHPVPAPPIRHSIQTQQRRKKATPESEALPYKSSKDMHIYQPPRPISVSRVIDVTGSSGSLSFGSSLPQLQAIRQKKKPSKSNGDIIVEDASFLLSHDSSFLFANDTSMLKTLGQVVRELENCPLPQRSYVLGDRDVT</sequence>
<organism evidence="2 3">
    <name type="scientific">Batrachochytrium salamandrivorans</name>
    <dbReference type="NCBI Taxonomy" id="1357716"/>
    <lineage>
        <taxon>Eukaryota</taxon>
        <taxon>Fungi</taxon>
        <taxon>Fungi incertae sedis</taxon>
        <taxon>Chytridiomycota</taxon>
        <taxon>Chytridiomycota incertae sedis</taxon>
        <taxon>Chytridiomycetes</taxon>
        <taxon>Rhizophydiales</taxon>
        <taxon>Rhizophydiales incertae sedis</taxon>
        <taxon>Batrachochytrium</taxon>
    </lineage>
</organism>
<feature type="compositionally biased region" description="Basic and acidic residues" evidence="1">
    <location>
        <begin position="8"/>
        <end position="21"/>
    </location>
</feature>
<feature type="compositionally biased region" description="Polar residues" evidence="1">
    <location>
        <begin position="331"/>
        <end position="348"/>
    </location>
</feature>
<evidence type="ECO:0008006" key="4">
    <source>
        <dbReference type="Google" id="ProtNLM"/>
    </source>
</evidence>
<keyword evidence="3" id="KW-1185">Reference proteome</keyword>
<feature type="region of interest" description="Disordered" evidence="1">
    <location>
        <begin position="244"/>
        <end position="263"/>
    </location>
</feature>